<dbReference type="InterPro" id="IPR050587">
    <property type="entry name" value="GNT1/Glycosyltrans_8"/>
</dbReference>
<dbReference type="STRING" id="33114.A0A2G2WRZ9"/>
<keyword evidence="4" id="KW-1185">Reference proteome</keyword>
<dbReference type="EMBL" id="MLFT02000005">
    <property type="protein sequence ID" value="PHT47950.1"/>
    <property type="molecule type" value="Genomic_DNA"/>
</dbReference>
<gene>
    <name evidence="3" type="ORF">CQW23_12158</name>
</gene>
<keyword evidence="1" id="KW-0808">Transferase</keyword>
<keyword evidence="1" id="KW-0328">Glycosyltransferase</keyword>
<dbReference type="AlphaFoldDB" id="A0A2G2WRZ9"/>
<reference evidence="3 4" key="1">
    <citation type="journal article" date="2017" name="Genome Biol.">
        <title>New reference genome sequences of hot pepper reveal the massive evolution of plant disease-resistance genes by retroduplication.</title>
        <authorList>
            <person name="Kim S."/>
            <person name="Park J."/>
            <person name="Yeom S.I."/>
            <person name="Kim Y.M."/>
            <person name="Seo E."/>
            <person name="Kim K.T."/>
            <person name="Kim M.S."/>
            <person name="Lee J.M."/>
            <person name="Cheong K."/>
            <person name="Shin H.S."/>
            <person name="Kim S.B."/>
            <person name="Han K."/>
            <person name="Lee J."/>
            <person name="Park M."/>
            <person name="Lee H.A."/>
            <person name="Lee H.Y."/>
            <person name="Lee Y."/>
            <person name="Oh S."/>
            <person name="Lee J.H."/>
            <person name="Choi E."/>
            <person name="Choi E."/>
            <person name="Lee S.E."/>
            <person name="Jeon J."/>
            <person name="Kim H."/>
            <person name="Choi G."/>
            <person name="Song H."/>
            <person name="Lee J."/>
            <person name="Lee S.C."/>
            <person name="Kwon J.K."/>
            <person name="Lee H.Y."/>
            <person name="Koo N."/>
            <person name="Hong Y."/>
            <person name="Kim R.W."/>
            <person name="Kang W.H."/>
            <person name="Huh J.H."/>
            <person name="Kang B.C."/>
            <person name="Yang T.J."/>
            <person name="Lee Y.H."/>
            <person name="Bennetzen J.L."/>
            <person name="Choi D."/>
        </authorList>
    </citation>
    <scope>NUCLEOTIDE SEQUENCE [LARGE SCALE GENOMIC DNA]</scope>
    <source>
        <strain evidence="4">cv. PBC81</strain>
    </source>
</reference>
<dbReference type="Proteomes" id="UP000224567">
    <property type="component" value="Unassembled WGS sequence"/>
</dbReference>
<comment type="caution">
    <text evidence="3">The sequence shown here is derived from an EMBL/GenBank/DDBJ whole genome shotgun (WGS) entry which is preliminary data.</text>
</comment>
<dbReference type="Gene3D" id="3.90.550.10">
    <property type="entry name" value="Spore Coat Polysaccharide Biosynthesis Protein SpsA, Chain A"/>
    <property type="match status" value="1"/>
</dbReference>
<proteinExistence type="predicted"/>
<keyword evidence="2" id="KW-0464">Manganese</keyword>
<reference evidence="4" key="2">
    <citation type="journal article" date="2017" name="J. Anim. Genet.">
        <title>Multiple reference genome sequences of hot pepper reveal the massive evolution of plant disease resistance genes by retroduplication.</title>
        <authorList>
            <person name="Kim S."/>
            <person name="Park J."/>
            <person name="Yeom S.-I."/>
            <person name="Kim Y.-M."/>
            <person name="Seo E."/>
            <person name="Kim K.-T."/>
            <person name="Kim M.-S."/>
            <person name="Lee J.M."/>
            <person name="Cheong K."/>
            <person name="Shin H.-S."/>
            <person name="Kim S.-B."/>
            <person name="Han K."/>
            <person name="Lee J."/>
            <person name="Park M."/>
            <person name="Lee H.-A."/>
            <person name="Lee H.-Y."/>
            <person name="Lee Y."/>
            <person name="Oh S."/>
            <person name="Lee J.H."/>
            <person name="Choi E."/>
            <person name="Choi E."/>
            <person name="Lee S.E."/>
            <person name="Jeon J."/>
            <person name="Kim H."/>
            <person name="Choi G."/>
            <person name="Song H."/>
            <person name="Lee J."/>
            <person name="Lee S.-C."/>
            <person name="Kwon J.-K."/>
            <person name="Lee H.-Y."/>
            <person name="Koo N."/>
            <person name="Hong Y."/>
            <person name="Kim R.W."/>
            <person name="Kang W.-H."/>
            <person name="Huh J.H."/>
            <person name="Kang B.-C."/>
            <person name="Yang T.-J."/>
            <person name="Lee Y.-H."/>
            <person name="Bennetzen J.L."/>
            <person name="Choi D."/>
        </authorList>
    </citation>
    <scope>NUCLEOTIDE SEQUENCE [LARGE SCALE GENOMIC DNA]</scope>
    <source>
        <strain evidence="4">cv. PBC81</strain>
    </source>
</reference>
<dbReference type="SUPFAM" id="SSF53448">
    <property type="entry name" value="Nucleotide-diphospho-sugar transferases"/>
    <property type="match status" value="1"/>
</dbReference>
<evidence type="ECO:0000256" key="2">
    <source>
        <dbReference type="ARBA" id="ARBA00023211"/>
    </source>
</evidence>
<dbReference type="InterPro" id="IPR029044">
    <property type="entry name" value="Nucleotide-diphossugar_trans"/>
</dbReference>
<sequence>MYVFYYGYGFKSIEDLFKCGKFCANLKHSERLNSGVMVVEPSEKVSNDMMSKVTTLPSYTGGDQGFLSSYYVGFVNAHVYEPNLPSDILNSRKVPEMERLSTLYNANVGLYMLANKNNLSMEIIFLEKAAQTVYEKVLPNVHGIYRRLMNISLVTRDKGGKPNSRYPPPQTIKLGFKYPIERSENGPLSDSCYPCGSALLGLVVGGLEGIYHIVDVI</sequence>
<accession>A0A2G2WRZ9</accession>
<evidence type="ECO:0000313" key="3">
    <source>
        <dbReference type="EMBL" id="PHT47950.1"/>
    </source>
</evidence>
<organism evidence="3 4">
    <name type="scientific">Capsicum baccatum</name>
    <name type="common">Peruvian pepper</name>
    <dbReference type="NCBI Taxonomy" id="33114"/>
    <lineage>
        <taxon>Eukaryota</taxon>
        <taxon>Viridiplantae</taxon>
        <taxon>Streptophyta</taxon>
        <taxon>Embryophyta</taxon>
        <taxon>Tracheophyta</taxon>
        <taxon>Spermatophyta</taxon>
        <taxon>Magnoliopsida</taxon>
        <taxon>eudicotyledons</taxon>
        <taxon>Gunneridae</taxon>
        <taxon>Pentapetalae</taxon>
        <taxon>asterids</taxon>
        <taxon>lamiids</taxon>
        <taxon>Solanales</taxon>
        <taxon>Solanaceae</taxon>
        <taxon>Solanoideae</taxon>
        <taxon>Capsiceae</taxon>
        <taxon>Capsicum</taxon>
    </lineage>
</organism>
<dbReference type="PANTHER" id="PTHR11183">
    <property type="entry name" value="GLYCOGENIN SUBFAMILY MEMBER"/>
    <property type="match status" value="1"/>
</dbReference>
<name>A0A2G2WRZ9_CAPBA</name>
<evidence type="ECO:0000256" key="1">
    <source>
        <dbReference type="ARBA" id="ARBA00022676"/>
    </source>
</evidence>
<protein>
    <submittedName>
        <fullName evidence="3">Inositol phosphorylceramide glucuronosyltransferase 1</fullName>
    </submittedName>
</protein>
<dbReference type="OrthoDB" id="2014201at2759"/>
<evidence type="ECO:0000313" key="4">
    <source>
        <dbReference type="Proteomes" id="UP000224567"/>
    </source>
</evidence>
<dbReference type="GO" id="GO:0016757">
    <property type="term" value="F:glycosyltransferase activity"/>
    <property type="evidence" value="ECO:0007669"/>
    <property type="project" value="UniProtKB-KW"/>
</dbReference>